<organism evidence="8">
    <name type="scientific">bioreactor metagenome</name>
    <dbReference type="NCBI Taxonomy" id="1076179"/>
    <lineage>
        <taxon>unclassified sequences</taxon>
        <taxon>metagenomes</taxon>
        <taxon>ecological metagenomes</taxon>
    </lineage>
</organism>
<dbReference type="InterPro" id="IPR004358">
    <property type="entry name" value="Sig_transdc_His_kin-like_C"/>
</dbReference>
<dbReference type="InterPro" id="IPR036097">
    <property type="entry name" value="HisK_dim/P_sf"/>
</dbReference>
<dbReference type="PROSITE" id="PS50109">
    <property type="entry name" value="HIS_KIN"/>
    <property type="match status" value="1"/>
</dbReference>
<keyword evidence="6" id="KW-0902">Two-component regulatory system</keyword>
<dbReference type="Gene3D" id="1.10.287.130">
    <property type="match status" value="1"/>
</dbReference>
<dbReference type="CDD" id="cd00082">
    <property type="entry name" value="HisKA"/>
    <property type="match status" value="1"/>
</dbReference>
<evidence type="ECO:0000256" key="4">
    <source>
        <dbReference type="ARBA" id="ARBA00022679"/>
    </source>
</evidence>
<evidence type="ECO:0000256" key="5">
    <source>
        <dbReference type="ARBA" id="ARBA00022777"/>
    </source>
</evidence>
<keyword evidence="5 8" id="KW-0418">Kinase</keyword>
<gene>
    <name evidence="8" type="primary">resE_22</name>
    <name evidence="8" type="ORF">SDC9_136559</name>
</gene>
<dbReference type="EC" id="2.7.13.3" evidence="2"/>
<dbReference type="InterPro" id="IPR003594">
    <property type="entry name" value="HATPase_dom"/>
</dbReference>
<name>A0A645DJ02_9ZZZZ</name>
<dbReference type="SUPFAM" id="SSF47384">
    <property type="entry name" value="Homodimeric domain of signal transducing histidine kinase"/>
    <property type="match status" value="1"/>
</dbReference>
<evidence type="ECO:0000256" key="2">
    <source>
        <dbReference type="ARBA" id="ARBA00012438"/>
    </source>
</evidence>
<dbReference type="PANTHER" id="PTHR43711:SF31">
    <property type="entry name" value="HISTIDINE KINASE"/>
    <property type="match status" value="1"/>
</dbReference>
<dbReference type="InterPro" id="IPR003661">
    <property type="entry name" value="HisK_dim/P_dom"/>
</dbReference>
<evidence type="ECO:0000259" key="7">
    <source>
        <dbReference type="PROSITE" id="PS50109"/>
    </source>
</evidence>
<dbReference type="Pfam" id="PF02518">
    <property type="entry name" value="HATPase_c"/>
    <property type="match status" value="1"/>
</dbReference>
<reference evidence="8" key="1">
    <citation type="submission" date="2019-08" db="EMBL/GenBank/DDBJ databases">
        <authorList>
            <person name="Kucharzyk K."/>
            <person name="Murdoch R.W."/>
            <person name="Higgins S."/>
            <person name="Loffler F."/>
        </authorList>
    </citation>
    <scope>NUCLEOTIDE SEQUENCE</scope>
</reference>
<evidence type="ECO:0000256" key="3">
    <source>
        <dbReference type="ARBA" id="ARBA00022553"/>
    </source>
</evidence>
<keyword evidence="3" id="KW-0597">Phosphoprotein</keyword>
<evidence type="ECO:0000256" key="1">
    <source>
        <dbReference type="ARBA" id="ARBA00000085"/>
    </source>
</evidence>
<evidence type="ECO:0000313" key="8">
    <source>
        <dbReference type="EMBL" id="MPM89450.1"/>
    </source>
</evidence>
<dbReference type="InterPro" id="IPR036890">
    <property type="entry name" value="HATPase_C_sf"/>
</dbReference>
<protein>
    <recommendedName>
        <fullName evidence="2">histidine kinase</fullName>
        <ecNumber evidence="2">2.7.13.3</ecNumber>
    </recommendedName>
</protein>
<dbReference type="PRINTS" id="PR00344">
    <property type="entry name" value="BCTRLSENSOR"/>
</dbReference>
<comment type="catalytic activity">
    <reaction evidence="1">
        <text>ATP + protein L-histidine = ADP + protein N-phospho-L-histidine.</text>
        <dbReference type="EC" id="2.7.13.3"/>
    </reaction>
</comment>
<dbReference type="InterPro" id="IPR050736">
    <property type="entry name" value="Sensor_HK_Regulatory"/>
</dbReference>
<dbReference type="AlphaFoldDB" id="A0A645DJ02"/>
<proteinExistence type="predicted"/>
<dbReference type="SMART" id="SM00388">
    <property type="entry name" value="HisKA"/>
    <property type="match status" value="1"/>
</dbReference>
<accession>A0A645DJ02</accession>
<dbReference type="InterPro" id="IPR005467">
    <property type="entry name" value="His_kinase_dom"/>
</dbReference>
<keyword evidence="4 8" id="KW-0808">Transferase</keyword>
<dbReference type="PANTHER" id="PTHR43711">
    <property type="entry name" value="TWO-COMPONENT HISTIDINE KINASE"/>
    <property type="match status" value="1"/>
</dbReference>
<dbReference type="GO" id="GO:0000155">
    <property type="term" value="F:phosphorelay sensor kinase activity"/>
    <property type="evidence" value="ECO:0007669"/>
    <property type="project" value="InterPro"/>
</dbReference>
<dbReference type="SUPFAM" id="SSF55874">
    <property type="entry name" value="ATPase domain of HSP90 chaperone/DNA topoisomerase II/histidine kinase"/>
    <property type="match status" value="1"/>
</dbReference>
<comment type="caution">
    <text evidence="8">The sequence shown here is derived from an EMBL/GenBank/DDBJ whole genome shotgun (WGS) entry which is preliminary data.</text>
</comment>
<dbReference type="SMART" id="SM00387">
    <property type="entry name" value="HATPase_c"/>
    <property type="match status" value="1"/>
</dbReference>
<feature type="domain" description="Histidine kinase" evidence="7">
    <location>
        <begin position="84"/>
        <end position="298"/>
    </location>
</feature>
<evidence type="ECO:0000256" key="6">
    <source>
        <dbReference type="ARBA" id="ARBA00023012"/>
    </source>
</evidence>
<dbReference type="Pfam" id="PF00512">
    <property type="entry name" value="HisKA"/>
    <property type="match status" value="1"/>
</dbReference>
<dbReference type="EMBL" id="VSSQ01036867">
    <property type="protein sequence ID" value="MPM89450.1"/>
    <property type="molecule type" value="Genomic_DNA"/>
</dbReference>
<dbReference type="Gene3D" id="3.30.565.10">
    <property type="entry name" value="Histidine kinase-like ATPase, C-terminal domain"/>
    <property type="match status" value="1"/>
</dbReference>
<sequence length="305" mass="34318">MLSQGKDGLFGAKTVVSDSLKSVLETNLVKGKIAKEIVLENGRTYLASISPVEVDEKRAGKVCVLHDVTEYKALEQQKSEFVAAVSRDLRTPISQLSGFVSMLPMVGELNTQQKEISEKINKNLDKMGQMVADLLNLERFEAGVELNLEKFSPMDLLDQVTVQLQAQATQRKVQLMKELSVYQDIQMDADRVEIQQALVTLLENAIKYSPLNGIVHLRIDVDEKNVTFVTQDHGQGIAPLDLPFVFERTKKSTRKDDKSSGYELVIVKTIAERHHGKVWVESKLGKGSTFYLEIPIFQENNKRQK</sequence>